<evidence type="ECO:0000256" key="1">
    <source>
        <dbReference type="ARBA" id="ARBA00007613"/>
    </source>
</evidence>
<keyword evidence="2" id="KW-0732">Signal</keyword>
<dbReference type="PANTHER" id="PTHR30203">
    <property type="entry name" value="OUTER MEMBRANE CATION EFFLUX PROTEIN"/>
    <property type="match status" value="1"/>
</dbReference>
<evidence type="ECO:0000313" key="4">
    <source>
        <dbReference type="Proteomes" id="UP000216339"/>
    </source>
</evidence>
<dbReference type="Gene3D" id="1.20.1600.10">
    <property type="entry name" value="Outer membrane efflux proteins (OEP)"/>
    <property type="match status" value="1"/>
</dbReference>
<dbReference type="GO" id="GO:0015562">
    <property type="term" value="F:efflux transmembrane transporter activity"/>
    <property type="evidence" value="ECO:0007669"/>
    <property type="project" value="InterPro"/>
</dbReference>
<dbReference type="OrthoDB" id="8554634at2"/>
<reference evidence="3 4" key="1">
    <citation type="submission" date="2016-11" db="EMBL/GenBank/DDBJ databases">
        <title>Study of marine rhodopsin-containing bacteria.</title>
        <authorList>
            <person name="Yoshizawa S."/>
            <person name="Kumagai Y."/>
            <person name="Kogure K."/>
        </authorList>
    </citation>
    <scope>NUCLEOTIDE SEQUENCE [LARGE SCALE GENOMIC DNA]</scope>
    <source>
        <strain evidence="3 4">SAORIC-28</strain>
    </source>
</reference>
<comment type="caution">
    <text evidence="3">The sequence shown here is derived from an EMBL/GenBank/DDBJ whole genome shotgun (WGS) entry which is preliminary data.</text>
</comment>
<organism evidence="3 4">
    <name type="scientific">Rubrivirga marina</name>
    <dbReference type="NCBI Taxonomy" id="1196024"/>
    <lineage>
        <taxon>Bacteria</taxon>
        <taxon>Pseudomonadati</taxon>
        <taxon>Rhodothermota</taxon>
        <taxon>Rhodothermia</taxon>
        <taxon>Rhodothermales</taxon>
        <taxon>Rubricoccaceae</taxon>
        <taxon>Rubrivirga</taxon>
    </lineage>
</organism>
<name>A0A271J443_9BACT</name>
<proteinExistence type="inferred from homology"/>
<feature type="chain" id="PRO_5011995481" description="TolC family protein" evidence="2">
    <location>
        <begin position="20"/>
        <end position="487"/>
    </location>
</feature>
<comment type="similarity">
    <text evidence="1">Belongs to the outer membrane factor (OMF) (TC 1.B.17) family.</text>
</comment>
<keyword evidence="4" id="KW-1185">Reference proteome</keyword>
<sequence>MRRLSLILLLGAVGFGGCAGVRPQAAFDDVEATLAERTDSRVAWATGTAEDAALRAAVDSLLADSLTAGAAVQIALLNNRRLQATYEDLGVAQASLVQAGLLSNPVFGARALWPIEGGGAPDLGFNVAFEFLDVFYLPLRKRVARSAYEAARYRVAAAVLDLAARTRTAYIRAQADQLRLAMQARIVQNTEAGYTAARLLREAGNVPAVDLLAEQALYEQARLDLLVAEGAAAESCETLVRLMGLSGPAAAIDLPTALPPVPAESPLPFVRTSTEADLPGAVVDAAALERLAVEASLDLAAARQDVETAAARLGIANVESVLPDLEAGGEFEREEGEWQAGPEAEVVLPLFDQGQAARAAGRAELRRARALYEAVAVDVRSAARVLAQRLATARRAGLHYQTTVLPLRAELSAQTLRQYNAMQTGVFGVLQAQRQEAEAARAYADALAAYWTARADLDLLLQGRMPPLDGGLALSAAGPSMPTPDRH</sequence>
<dbReference type="EMBL" id="MQWD01000001">
    <property type="protein sequence ID" value="PAP78213.1"/>
    <property type="molecule type" value="Genomic_DNA"/>
</dbReference>
<accession>A0A271J443</accession>
<dbReference type="InterPro" id="IPR010131">
    <property type="entry name" value="MdtP/NodT-like"/>
</dbReference>
<gene>
    <name evidence="3" type="ORF">BSZ37_18155</name>
</gene>
<feature type="signal peptide" evidence="2">
    <location>
        <begin position="1"/>
        <end position="19"/>
    </location>
</feature>
<evidence type="ECO:0000313" key="3">
    <source>
        <dbReference type="EMBL" id="PAP78213.1"/>
    </source>
</evidence>
<dbReference type="SUPFAM" id="SSF56954">
    <property type="entry name" value="Outer membrane efflux proteins (OEP)"/>
    <property type="match status" value="1"/>
</dbReference>
<protein>
    <recommendedName>
        <fullName evidence="5">TolC family protein</fullName>
    </recommendedName>
</protein>
<evidence type="ECO:0008006" key="5">
    <source>
        <dbReference type="Google" id="ProtNLM"/>
    </source>
</evidence>
<dbReference type="AlphaFoldDB" id="A0A271J443"/>
<dbReference type="PANTHER" id="PTHR30203:SF24">
    <property type="entry name" value="BLR4935 PROTEIN"/>
    <property type="match status" value="1"/>
</dbReference>
<dbReference type="RefSeq" id="WP_095511895.1">
    <property type="nucleotide sequence ID" value="NZ_MQWD01000001.1"/>
</dbReference>
<dbReference type="PROSITE" id="PS51257">
    <property type="entry name" value="PROKAR_LIPOPROTEIN"/>
    <property type="match status" value="1"/>
</dbReference>
<dbReference type="Pfam" id="PF02321">
    <property type="entry name" value="OEP"/>
    <property type="match status" value="1"/>
</dbReference>
<evidence type="ECO:0000256" key="2">
    <source>
        <dbReference type="SAM" id="SignalP"/>
    </source>
</evidence>
<dbReference type="InterPro" id="IPR003423">
    <property type="entry name" value="OMP_efflux"/>
</dbReference>
<dbReference type="Proteomes" id="UP000216339">
    <property type="component" value="Unassembled WGS sequence"/>
</dbReference>